<dbReference type="Proteomes" id="UP000184330">
    <property type="component" value="Unassembled WGS sequence"/>
</dbReference>
<feature type="transmembrane region" description="Helical" evidence="8">
    <location>
        <begin position="473"/>
        <end position="493"/>
    </location>
</feature>
<evidence type="ECO:0000256" key="7">
    <source>
        <dbReference type="SAM" id="MobiDB-lite"/>
    </source>
</evidence>
<evidence type="ECO:0000313" key="11">
    <source>
        <dbReference type="Proteomes" id="UP000184330"/>
    </source>
</evidence>
<name>A0A1L7WEV2_9HELO</name>
<feature type="transmembrane region" description="Helical" evidence="8">
    <location>
        <begin position="505"/>
        <end position="531"/>
    </location>
</feature>
<evidence type="ECO:0000256" key="6">
    <source>
        <dbReference type="ARBA" id="ARBA00023136"/>
    </source>
</evidence>
<proteinExistence type="inferred from homology"/>
<keyword evidence="5 8" id="KW-1133">Transmembrane helix</keyword>
<gene>
    <name evidence="10" type="ORF">PAC_01179</name>
</gene>
<dbReference type="InterPro" id="IPR044851">
    <property type="entry name" value="Wax_synthase"/>
</dbReference>
<evidence type="ECO:0000256" key="2">
    <source>
        <dbReference type="ARBA" id="ARBA00007282"/>
    </source>
</evidence>
<dbReference type="GO" id="GO:0016020">
    <property type="term" value="C:membrane"/>
    <property type="evidence" value="ECO:0007669"/>
    <property type="project" value="UniProtKB-SubCell"/>
</dbReference>
<keyword evidence="11" id="KW-1185">Reference proteome</keyword>
<keyword evidence="6 8" id="KW-0472">Membrane</keyword>
<organism evidence="10 11">
    <name type="scientific">Phialocephala subalpina</name>
    <dbReference type="NCBI Taxonomy" id="576137"/>
    <lineage>
        <taxon>Eukaryota</taxon>
        <taxon>Fungi</taxon>
        <taxon>Dikarya</taxon>
        <taxon>Ascomycota</taxon>
        <taxon>Pezizomycotina</taxon>
        <taxon>Leotiomycetes</taxon>
        <taxon>Helotiales</taxon>
        <taxon>Mollisiaceae</taxon>
        <taxon>Phialocephala</taxon>
        <taxon>Phialocephala fortinii species complex</taxon>
    </lineage>
</organism>
<evidence type="ECO:0000259" key="9">
    <source>
        <dbReference type="Pfam" id="PF13813"/>
    </source>
</evidence>
<feature type="domain" description="Wax synthase" evidence="9">
    <location>
        <begin position="425"/>
        <end position="513"/>
    </location>
</feature>
<evidence type="ECO:0000256" key="5">
    <source>
        <dbReference type="ARBA" id="ARBA00022989"/>
    </source>
</evidence>
<feature type="region of interest" description="Disordered" evidence="7">
    <location>
        <begin position="180"/>
        <end position="243"/>
    </location>
</feature>
<dbReference type="PANTHER" id="PTHR31595:SF67">
    <property type="entry name" value="WAX SYNTHASE DOMAIN-CONTAINING PROTEIN"/>
    <property type="match status" value="1"/>
</dbReference>
<sequence>MVNASSQLLKAACSTADSPHLWSSPPLYNSLFSFPSIWTLQRSNMASLFPHLSATGAPPTSREVMNAYHSAFSARVADGSLRPLVIPYHLYGYLLLIIYLCIPHWRRPWVYAARWPVLGIIGWWQWKTLWEATSMSMATGFAAGLTAVWGIVWAVTWLVLNDPQNEAKRVQGRWVKAENVGLGGDDSESTNGHAKEDTSGRTSSATITSDGTIERKRQTQNGGTSGTREANGHAVGNGKAHGKMQEKYNKEGIVAEYYWQAYPEKLSQRISWVLDLIANFRGPGWNWAIPPLPSPPPSIMGQLSHGHVDASSKSGRSSIGLQRYDTRSALIRRRVPQFIIGYFLLDILKVLMMHDPYYIFGPTTYRLPSYLQGLSPLSLRFIRQTISSFAIMISLEMVFLLAPIIFSLLLGPKVLGVWGEPWMYPTTWGSWSKVMNKGLNGLWGSWWHQTFRFAFSAPSNFLIEKGYINPKSAAARVAAMVFAFGISGIIHTGGSISQFPKTYPWHAPIFFMLQAVGILVQTVASSALHPLIKQMPRSVRQGGNFLFVFGWMFWTGWWLTDDFARGGIWLYEPIPISPLRGLGFGEKDAGWGCWEHLGVGWFKGKHWWESGIAI</sequence>
<keyword evidence="4 8" id="KW-0812">Transmembrane</keyword>
<feature type="transmembrane region" description="Helical" evidence="8">
    <location>
        <begin position="543"/>
        <end position="560"/>
    </location>
</feature>
<accession>A0A1L7WEV2</accession>
<evidence type="ECO:0000256" key="1">
    <source>
        <dbReference type="ARBA" id="ARBA00004141"/>
    </source>
</evidence>
<dbReference type="GO" id="GO:0008374">
    <property type="term" value="F:O-acyltransferase activity"/>
    <property type="evidence" value="ECO:0007669"/>
    <property type="project" value="InterPro"/>
</dbReference>
<dbReference type="Pfam" id="PF13813">
    <property type="entry name" value="MBOAT_2"/>
    <property type="match status" value="1"/>
</dbReference>
<feature type="transmembrane region" description="Helical" evidence="8">
    <location>
        <begin position="85"/>
        <end position="102"/>
    </location>
</feature>
<keyword evidence="3" id="KW-0808">Transferase</keyword>
<evidence type="ECO:0000256" key="8">
    <source>
        <dbReference type="SAM" id="Phobius"/>
    </source>
</evidence>
<dbReference type="OrthoDB" id="2796277at2759"/>
<feature type="transmembrane region" description="Helical" evidence="8">
    <location>
        <begin position="339"/>
        <end position="360"/>
    </location>
</feature>
<evidence type="ECO:0000313" key="10">
    <source>
        <dbReference type="EMBL" id="CZR51304.1"/>
    </source>
</evidence>
<dbReference type="GO" id="GO:0006629">
    <property type="term" value="P:lipid metabolic process"/>
    <property type="evidence" value="ECO:0007669"/>
    <property type="project" value="InterPro"/>
</dbReference>
<dbReference type="PANTHER" id="PTHR31595">
    <property type="entry name" value="LONG-CHAIN-ALCOHOL O-FATTY-ACYLTRANSFERASE 3-RELATED"/>
    <property type="match status" value="1"/>
</dbReference>
<feature type="compositionally biased region" description="Polar residues" evidence="7">
    <location>
        <begin position="219"/>
        <end position="228"/>
    </location>
</feature>
<evidence type="ECO:0000256" key="4">
    <source>
        <dbReference type="ARBA" id="ARBA00022692"/>
    </source>
</evidence>
<reference evidence="10 11" key="1">
    <citation type="submission" date="2016-03" db="EMBL/GenBank/DDBJ databases">
        <authorList>
            <person name="Ploux O."/>
        </authorList>
    </citation>
    <scope>NUCLEOTIDE SEQUENCE [LARGE SCALE GENOMIC DNA]</scope>
    <source>
        <strain evidence="10 11">UAMH 11012</strain>
    </source>
</reference>
<evidence type="ECO:0000256" key="3">
    <source>
        <dbReference type="ARBA" id="ARBA00022679"/>
    </source>
</evidence>
<dbReference type="EMBL" id="FJOG01000001">
    <property type="protein sequence ID" value="CZR51304.1"/>
    <property type="molecule type" value="Genomic_DNA"/>
</dbReference>
<dbReference type="InterPro" id="IPR032805">
    <property type="entry name" value="Wax_synthase_dom"/>
</dbReference>
<dbReference type="AlphaFoldDB" id="A0A1L7WEV2"/>
<feature type="transmembrane region" description="Helical" evidence="8">
    <location>
        <begin position="386"/>
        <end position="410"/>
    </location>
</feature>
<comment type="subcellular location">
    <subcellularLocation>
        <location evidence="1">Membrane</location>
        <topology evidence="1">Multi-pass membrane protein</topology>
    </subcellularLocation>
</comment>
<protein>
    <recommendedName>
        <fullName evidence="9">Wax synthase domain-containing protein</fullName>
    </recommendedName>
</protein>
<feature type="compositionally biased region" description="Polar residues" evidence="7">
    <location>
        <begin position="200"/>
        <end position="211"/>
    </location>
</feature>
<comment type="similarity">
    <text evidence="2">Belongs to the wax synthase family.</text>
</comment>
<feature type="transmembrane region" description="Helical" evidence="8">
    <location>
        <begin position="138"/>
        <end position="160"/>
    </location>
</feature>